<reference evidence="3 4" key="1">
    <citation type="submission" date="2018-03" db="EMBL/GenBank/DDBJ databases">
        <title>Draft Genome Sequences of the Obligatory Marine Myxobacteria Enhygromyxa salina SWB007.</title>
        <authorList>
            <person name="Poehlein A."/>
            <person name="Moghaddam J.A."/>
            <person name="Harms H."/>
            <person name="Alanjari M."/>
            <person name="Koenig G.M."/>
            <person name="Daniel R."/>
            <person name="Schaeberle T.F."/>
        </authorList>
    </citation>
    <scope>NUCLEOTIDE SEQUENCE [LARGE SCALE GENOMIC DNA]</scope>
    <source>
        <strain evidence="3 4">SWB007</strain>
    </source>
</reference>
<sequence>MTLSGCGGVRVPVRTPKTEIRVRLEVLIACLCVSSTVACTQPAASNEHAALASATVASRTPTHRAAPAHPEKTASGPPLGLEPAATATLEGEVAEVLSAGSYTYFQLRTDAQDRWIVIMGAGPEPGARVRVSVMGERAGFYSPRLDRHFASLSFATIDNQTEGPT</sequence>
<dbReference type="GO" id="GO:0043190">
    <property type="term" value="C:ATP-binding cassette (ABC) transporter complex"/>
    <property type="evidence" value="ECO:0007669"/>
    <property type="project" value="InterPro"/>
</dbReference>
<protein>
    <recommendedName>
        <fullName evidence="2">Transport-associated OB type 2 domain-containing protein</fullName>
    </recommendedName>
</protein>
<gene>
    <name evidence="3" type="ORF">ENSA7_20020</name>
</gene>
<accession>A0A2S9YTD1</accession>
<dbReference type="Pfam" id="PF08402">
    <property type="entry name" value="TOBE_2"/>
    <property type="match status" value="1"/>
</dbReference>
<evidence type="ECO:0000313" key="3">
    <source>
        <dbReference type="EMBL" id="PRQ08375.1"/>
    </source>
</evidence>
<evidence type="ECO:0000259" key="2">
    <source>
        <dbReference type="Pfam" id="PF08402"/>
    </source>
</evidence>
<dbReference type="GO" id="GO:0022857">
    <property type="term" value="F:transmembrane transporter activity"/>
    <property type="evidence" value="ECO:0007669"/>
    <property type="project" value="InterPro"/>
</dbReference>
<evidence type="ECO:0000313" key="4">
    <source>
        <dbReference type="Proteomes" id="UP000238823"/>
    </source>
</evidence>
<name>A0A2S9YTD1_9BACT</name>
<evidence type="ECO:0000256" key="1">
    <source>
        <dbReference type="SAM" id="MobiDB-lite"/>
    </source>
</evidence>
<dbReference type="Proteomes" id="UP000238823">
    <property type="component" value="Unassembled WGS sequence"/>
</dbReference>
<organism evidence="3 4">
    <name type="scientific">Enhygromyxa salina</name>
    <dbReference type="NCBI Taxonomy" id="215803"/>
    <lineage>
        <taxon>Bacteria</taxon>
        <taxon>Pseudomonadati</taxon>
        <taxon>Myxococcota</taxon>
        <taxon>Polyangia</taxon>
        <taxon>Nannocystales</taxon>
        <taxon>Nannocystaceae</taxon>
        <taxon>Enhygromyxa</taxon>
    </lineage>
</organism>
<dbReference type="EMBL" id="PVNL01000042">
    <property type="protein sequence ID" value="PRQ08375.1"/>
    <property type="molecule type" value="Genomic_DNA"/>
</dbReference>
<dbReference type="InterPro" id="IPR013611">
    <property type="entry name" value="Transp-assoc_OB_typ2"/>
</dbReference>
<comment type="caution">
    <text evidence="3">The sequence shown here is derived from an EMBL/GenBank/DDBJ whole genome shotgun (WGS) entry which is preliminary data.</text>
</comment>
<dbReference type="AlphaFoldDB" id="A0A2S9YTD1"/>
<dbReference type="GO" id="GO:0005524">
    <property type="term" value="F:ATP binding"/>
    <property type="evidence" value="ECO:0007669"/>
    <property type="project" value="InterPro"/>
</dbReference>
<feature type="region of interest" description="Disordered" evidence="1">
    <location>
        <begin position="54"/>
        <end position="79"/>
    </location>
</feature>
<proteinExistence type="predicted"/>
<feature type="domain" description="Transport-associated OB type 2" evidence="2">
    <location>
        <begin position="70"/>
        <end position="133"/>
    </location>
</feature>